<protein>
    <submittedName>
        <fullName evidence="1">Unannotated protein</fullName>
    </submittedName>
</protein>
<accession>A0A6J7IL35</accession>
<reference evidence="1" key="1">
    <citation type="submission" date="2020-05" db="EMBL/GenBank/DDBJ databases">
        <authorList>
            <person name="Chiriac C."/>
            <person name="Salcher M."/>
            <person name="Ghai R."/>
            <person name="Kavagutti S V."/>
        </authorList>
    </citation>
    <scope>NUCLEOTIDE SEQUENCE</scope>
</reference>
<dbReference type="EMBL" id="CAFBNB010000125">
    <property type="protein sequence ID" value="CAB4931948.1"/>
    <property type="molecule type" value="Genomic_DNA"/>
</dbReference>
<organism evidence="1">
    <name type="scientific">freshwater metagenome</name>
    <dbReference type="NCBI Taxonomy" id="449393"/>
    <lineage>
        <taxon>unclassified sequences</taxon>
        <taxon>metagenomes</taxon>
        <taxon>ecological metagenomes</taxon>
    </lineage>
</organism>
<gene>
    <name evidence="1" type="ORF">UFOPK3720_00758</name>
</gene>
<name>A0A6J7IL35_9ZZZZ</name>
<sequence length="235" mass="25962">MTDASSEPIPWVYSDSPGVLMWTWLTEHFIARITGTEVEDEGVRRIRSYAWDLSDLMRTSQGMPRLLINGLAASFEDADALIREHVGKCYDARLGYQVYAGKHAFTFALASGAEADVEAMIGTRCTVTVLLPDRSHEVVVGDLSVHHYKWRLRDGEQILEVTPEHVLSIVNRSAAAQRASEVVDTVSYSGIGRIYRTERSVGCTGTPGYVVGTVDHAGVARCPVHEASVREELLR</sequence>
<evidence type="ECO:0000313" key="1">
    <source>
        <dbReference type="EMBL" id="CAB4931948.1"/>
    </source>
</evidence>
<dbReference type="AlphaFoldDB" id="A0A6J7IL35"/>
<proteinExistence type="predicted"/>